<feature type="non-terminal residue" evidence="1">
    <location>
        <position position="109"/>
    </location>
</feature>
<sequence>MSTVSQFSQACALVAIGLSGSLETSQDDQFSELRDAVAARVAHGQSYLKDAERAFDAGDIDSGWLSLVRAGIEAGAVDALLQATYITPKALAAKKGREKATQAFKERRV</sequence>
<accession>A0ABW9MTB9</accession>
<reference evidence="1 2" key="1">
    <citation type="submission" date="2024-11" db="EMBL/GenBank/DDBJ databases">
        <title>Genome sequencing of Xanthomonas codiaei.</title>
        <authorList>
            <person name="Studholme D.J."/>
        </authorList>
    </citation>
    <scope>NUCLEOTIDE SEQUENCE [LARGE SCALE GENOMIC DNA]</scope>
    <source>
        <strain evidence="1 2">NCPPB 4350</strain>
    </source>
</reference>
<dbReference type="Proteomes" id="UP001637990">
    <property type="component" value="Unassembled WGS sequence"/>
</dbReference>
<protein>
    <submittedName>
        <fullName evidence="1">Uncharacterized protein</fullName>
    </submittedName>
</protein>
<name>A0ABW9MTB9_9XANT</name>
<dbReference type="RefSeq" id="WP_146092032.1">
    <property type="nucleotide sequence ID" value="NZ_JBJGBS010000240.1"/>
</dbReference>
<proteinExistence type="predicted"/>
<evidence type="ECO:0000313" key="2">
    <source>
        <dbReference type="Proteomes" id="UP001637990"/>
    </source>
</evidence>
<keyword evidence="2" id="KW-1185">Reference proteome</keyword>
<gene>
    <name evidence="1" type="ORF">ACI6Q5_21660</name>
</gene>
<comment type="caution">
    <text evidence="1">The sequence shown here is derived from an EMBL/GenBank/DDBJ whole genome shotgun (WGS) entry which is preliminary data.</text>
</comment>
<dbReference type="EMBL" id="JBJGBS010000240">
    <property type="protein sequence ID" value="MFO3707510.1"/>
    <property type="molecule type" value="Genomic_DNA"/>
</dbReference>
<evidence type="ECO:0000313" key="1">
    <source>
        <dbReference type="EMBL" id="MFO3707510.1"/>
    </source>
</evidence>
<organism evidence="1 2">
    <name type="scientific">Xanthomonas codiaei</name>
    <dbReference type="NCBI Taxonomy" id="56463"/>
    <lineage>
        <taxon>Bacteria</taxon>
        <taxon>Pseudomonadati</taxon>
        <taxon>Pseudomonadota</taxon>
        <taxon>Gammaproteobacteria</taxon>
        <taxon>Lysobacterales</taxon>
        <taxon>Lysobacteraceae</taxon>
        <taxon>Xanthomonas</taxon>
    </lineage>
</organism>